<dbReference type="AlphaFoldDB" id="A0A4Z2DZT9"/>
<dbReference type="Proteomes" id="UP000314294">
    <property type="component" value="Unassembled WGS sequence"/>
</dbReference>
<reference evidence="1 2" key="1">
    <citation type="submission" date="2019-03" db="EMBL/GenBank/DDBJ databases">
        <title>First draft genome of Liparis tanakae, snailfish: a comprehensive survey of snailfish specific genes.</title>
        <authorList>
            <person name="Kim W."/>
            <person name="Song I."/>
            <person name="Jeong J.-H."/>
            <person name="Kim D."/>
            <person name="Kim S."/>
            <person name="Ryu S."/>
            <person name="Song J.Y."/>
            <person name="Lee S.K."/>
        </authorList>
    </citation>
    <scope>NUCLEOTIDE SEQUENCE [LARGE SCALE GENOMIC DNA]</scope>
    <source>
        <tissue evidence="1">Muscle</tissue>
    </source>
</reference>
<protein>
    <submittedName>
        <fullName evidence="1">Uncharacterized protein</fullName>
    </submittedName>
</protein>
<name>A0A4Z2DZT9_9TELE</name>
<accession>A0A4Z2DZT9</accession>
<dbReference type="Gene3D" id="3.90.79.10">
    <property type="entry name" value="Nucleoside Triphosphate Pyrophosphohydrolase"/>
    <property type="match status" value="1"/>
</dbReference>
<organism evidence="1 2">
    <name type="scientific">Liparis tanakae</name>
    <name type="common">Tanaka's snailfish</name>
    <dbReference type="NCBI Taxonomy" id="230148"/>
    <lineage>
        <taxon>Eukaryota</taxon>
        <taxon>Metazoa</taxon>
        <taxon>Chordata</taxon>
        <taxon>Craniata</taxon>
        <taxon>Vertebrata</taxon>
        <taxon>Euteleostomi</taxon>
        <taxon>Actinopterygii</taxon>
        <taxon>Neopterygii</taxon>
        <taxon>Teleostei</taxon>
        <taxon>Neoteleostei</taxon>
        <taxon>Acanthomorphata</taxon>
        <taxon>Eupercaria</taxon>
        <taxon>Perciformes</taxon>
        <taxon>Cottioidei</taxon>
        <taxon>Cottales</taxon>
        <taxon>Liparidae</taxon>
        <taxon>Liparis</taxon>
    </lineage>
</organism>
<proteinExistence type="predicted"/>
<sequence length="70" mass="7812">MASGRLSRAEALARPGCRHASHVMLYCDTDALLFGVHRIRHVVLVREGLWAGPSKRRKAAGQTFTRQQGR</sequence>
<dbReference type="OrthoDB" id="5950381at2759"/>
<dbReference type="EMBL" id="SRLO01024478">
    <property type="protein sequence ID" value="TNN22046.1"/>
    <property type="molecule type" value="Genomic_DNA"/>
</dbReference>
<gene>
    <name evidence="1" type="ORF">EYF80_067841</name>
</gene>
<evidence type="ECO:0000313" key="2">
    <source>
        <dbReference type="Proteomes" id="UP000314294"/>
    </source>
</evidence>
<comment type="caution">
    <text evidence="1">The sequence shown here is derived from an EMBL/GenBank/DDBJ whole genome shotgun (WGS) entry which is preliminary data.</text>
</comment>
<keyword evidence="2" id="KW-1185">Reference proteome</keyword>
<evidence type="ECO:0000313" key="1">
    <source>
        <dbReference type="EMBL" id="TNN22046.1"/>
    </source>
</evidence>